<keyword evidence="7" id="KW-0808">Transferase</keyword>
<protein>
    <recommendedName>
        <fullName evidence="4">Protein-L-isoaspartate O-methyltransferase</fullName>
        <ecNumber evidence="3">2.1.1.77</ecNumber>
    </recommendedName>
    <alternativeName>
        <fullName evidence="11">L-isoaspartyl protein carboxyl methyltransferase</fullName>
    </alternativeName>
    <alternativeName>
        <fullName evidence="9">Protein L-isoaspartyl methyltransferase</fullName>
    </alternativeName>
    <alternativeName>
        <fullName evidence="10">Protein-beta-aspartate methyltransferase</fullName>
    </alternativeName>
</protein>
<evidence type="ECO:0000256" key="10">
    <source>
        <dbReference type="ARBA" id="ARBA00031323"/>
    </source>
</evidence>
<dbReference type="RefSeq" id="WP_213172461.1">
    <property type="nucleotide sequence ID" value="NZ_CP070496.1"/>
</dbReference>
<evidence type="ECO:0000256" key="6">
    <source>
        <dbReference type="ARBA" id="ARBA00022603"/>
    </source>
</evidence>
<accession>A0A895XW48</accession>
<dbReference type="InterPro" id="IPR027573">
    <property type="entry name" value="Methyltran_FxLD"/>
</dbReference>
<evidence type="ECO:0000256" key="9">
    <source>
        <dbReference type="ARBA" id="ARBA00030757"/>
    </source>
</evidence>
<keyword evidence="13" id="KW-1185">Reference proteome</keyword>
<dbReference type="PANTHER" id="PTHR11579">
    <property type="entry name" value="PROTEIN-L-ISOASPARTATE O-METHYLTRANSFERASE"/>
    <property type="match status" value="1"/>
</dbReference>
<gene>
    <name evidence="12" type="primary">fxlM</name>
    <name evidence="12" type="ORF">JQS30_05990</name>
</gene>
<dbReference type="EMBL" id="CP070496">
    <property type="protein sequence ID" value="QSB06450.1"/>
    <property type="molecule type" value="Genomic_DNA"/>
</dbReference>
<dbReference type="GO" id="GO:0032259">
    <property type="term" value="P:methylation"/>
    <property type="evidence" value="ECO:0007669"/>
    <property type="project" value="UniProtKB-KW"/>
</dbReference>
<evidence type="ECO:0000256" key="4">
    <source>
        <dbReference type="ARBA" id="ARBA00013346"/>
    </source>
</evidence>
<dbReference type="EC" id="2.1.1.77" evidence="3"/>
<dbReference type="GO" id="GO:0004719">
    <property type="term" value="F:protein-L-isoaspartate (D-aspartate) O-methyltransferase activity"/>
    <property type="evidence" value="ECO:0007669"/>
    <property type="project" value="UniProtKB-EC"/>
</dbReference>
<evidence type="ECO:0000313" key="12">
    <source>
        <dbReference type="EMBL" id="QSB06450.1"/>
    </source>
</evidence>
<name>A0A895XW48_9ACTN</name>
<reference evidence="12" key="1">
    <citation type="submission" date="2021-02" db="EMBL/GenBank/DDBJ databases">
        <title>Natronoglycomyces albus gen. nov., sp. nov, a haloalkaliphilic actinobacterium from a soda solonchak soil.</title>
        <authorList>
            <person name="Sorokin D.Y."/>
            <person name="Khijniak T.V."/>
            <person name="Zakharycheva A.P."/>
            <person name="Boueva O.V."/>
            <person name="Ariskina E.V."/>
            <person name="Hahnke R.L."/>
            <person name="Bunk B."/>
            <person name="Sproer C."/>
            <person name="Schumann P."/>
            <person name="Evtushenko L.I."/>
            <person name="Kublanov I.V."/>
        </authorList>
    </citation>
    <scope>NUCLEOTIDE SEQUENCE</scope>
    <source>
        <strain evidence="12">DSM 106290</strain>
    </source>
</reference>
<keyword evidence="6 12" id="KW-0489">Methyltransferase</keyword>
<proteinExistence type="inferred from homology"/>
<dbReference type="CDD" id="cd02440">
    <property type="entry name" value="AdoMet_MTases"/>
    <property type="match status" value="1"/>
</dbReference>
<organism evidence="12 13">
    <name type="scientific">Natronoglycomyces albus</name>
    <dbReference type="NCBI Taxonomy" id="2811108"/>
    <lineage>
        <taxon>Bacteria</taxon>
        <taxon>Bacillati</taxon>
        <taxon>Actinomycetota</taxon>
        <taxon>Actinomycetes</taxon>
        <taxon>Glycomycetales</taxon>
        <taxon>Glycomycetaceae</taxon>
        <taxon>Natronoglycomyces</taxon>
    </lineage>
</organism>
<comment type="similarity">
    <text evidence="2">Belongs to the methyltransferase superfamily. L-isoaspartyl/D-aspartyl protein methyltransferase family.</text>
</comment>
<keyword evidence="8" id="KW-0949">S-adenosyl-L-methionine</keyword>
<dbReference type="Proteomes" id="UP000662939">
    <property type="component" value="Chromosome"/>
</dbReference>
<evidence type="ECO:0000256" key="11">
    <source>
        <dbReference type="ARBA" id="ARBA00031350"/>
    </source>
</evidence>
<dbReference type="NCBIfam" id="TIGR04364">
    <property type="entry name" value="methyltran_FxLD"/>
    <property type="match status" value="1"/>
</dbReference>
<dbReference type="KEGG" id="nav:JQS30_05990"/>
<evidence type="ECO:0000256" key="5">
    <source>
        <dbReference type="ARBA" id="ARBA00022490"/>
    </source>
</evidence>
<dbReference type="AlphaFoldDB" id="A0A895XW48"/>
<evidence type="ECO:0000256" key="3">
    <source>
        <dbReference type="ARBA" id="ARBA00011890"/>
    </source>
</evidence>
<sequence>MTETESTAVELREALAEAVVKNRSAIGTSVSDRILEAVRTVPRHLFVPGASLEEAYDNSASPIMKRDENGTPLSSVSAPWLQAAMLEQAQIEPGMRVLEIGSGGYNAALISELVGKKGRVVTLDIDPEACERATQGLDAAGYDEVVVVCADGEYGAAEYGPFDRIIVTVSAPDIPPAWTEQLAANGRLVVPLRLRGLARSFVFVPDGNTLRCTEFELCGFVPIQGAAEARQRLVSLDAEHVALRVDDHQPVEAVCLRRALESDRVDQWSGVTVGGMVAWDDLDMYLATRLHSYGYLTASDEGIASGRVNLALRWGMSATWDRDSLAYLAMRPIDEERTQFEFGAHGHGPRGAVLAQRLVHHVRSWDRGFRHHRPHFEVHPKDTLDGDLPPGLVVEKPHSRVTVSWPQS</sequence>
<evidence type="ECO:0000313" key="13">
    <source>
        <dbReference type="Proteomes" id="UP000662939"/>
    </source>
</evidence>
<dbReference type="Gene3D" id="3.40.50.150">
    <property type="entry name" value="Vaccinia Virus protein VP39"/>
    <property type="match status" value="1"/>
</dbReference>
<keyword evidence="5" id="KW-0963">Cytoplasm</keyword>
<dbReference type="InterPro" id="IPR029063">
    <property type="entry name" value="SAM-dependent_MTases_sf"/>
</dbReference>
<dbReference type="PANTHER" id="PTHR11579:SF0">
    <property type="entry name" value="PROTEIN-L-ISOASPARTATE(D-ASPARTATE) O-METHYLTRANSFERASE"/>
    <property type="match status" value="1"/>
</dbReference>
<evidence type="ECO:0000256" key="2">
    <source>
        <dbReference type="ARBA" id="ARBA00005369"/>
    </source>
</evidence>
<evidence type="ECO:0000256" key="8">
    <source>
        <dbReference type="ARBA" id="ARBA00022691"/>
    </source>
</evidence>
<evidence type="ECO:0000256" key="1">
    <source>
        <dbReference type="ARBA" id="ARBA00004496"/>
    </source>
</evidence>
<dbReference type="SUPFAM" id="SSF53335">
    <property type="entry name" value="S-adenosyl-L-methionine-dependent methyltransferases"/>
    <property type="match status" value="1"/>
</dbReference>
<dbReference type="InterPro" id="IPR000682">
    <property type="entry name" value="PCMT"/>
</dbReference>
<dbReference type="Pfam" id="PF01135">
    <property type="entry name" value="PCMT"/>
    <property type="match status" value="1"/>
</dbReference>
<evidence type="ECO:0000256" key="7">
    <source>
        <dbReference type="ARBA" id="ARBA00022679"/>
    </source>
</evidence>
<comment type="subcellular location">
    <subcellularLocation>
        <location evidence="1">Cytoplasm</location>
    </subcellularLocation>
</comment>
<dbReference type="GO" id="GO:0005737">
    <property type="term" value="C:cytoplasm"/>
    <property type="evidence" value="ECO:0007669"/>
    <property type="project" value="UniProtKB-SubCell"/>
</dbReference>